<accession>A0C510</accession>
<dbReference type="Proteomes" id="UP000000600">
    <property type="component" value="Unassembled WGS sequence"/>
</dbReference>
<keyword evidence="2" id="KW-1185">Reference proteome</keyword>
<organism evidence="1 2">
    <name type="scientific">Paramecium tetraurelia</name>
    <dbReference type="NCBI Taxonomy" id="5888"/>
    <lineage>
        <taxon>Eukaryota</taxon>
        <taxon>Sar</taxon>
        <taxon>Alveolata</taxon>
        <taxon>Ciliophora</taxon>
        <taxon>Intramacronucleata</taxon>
        <taxon>Oligohymenophorea</taxon>
        <taxon>Peniculida</taxon>
        <taxon>Parameciidae</taxon>
        <taxon>Paramecium</taxon>
    </lineage>
</organism>
<proteinExistence type="predicted"/>
<reference evidence="1 2" key="1">
    <citation type="journal article" date="2006" name="Nature">
        <title>Global trends of whole-genome duplications revealed by the ciliate Paramecium tetraurelia.</title>
        <authorList>
            <consortium name="Genoscope"/>
            <person name="Aury J.-M."/>
            <person name="Jaillon O."/>
            <person name="Duret L."/>
            <person name="Noel B."/>
            <person name="Jubin C."/>
            <person name="Porcel B.M."/>
            <person name="Segurens B."/>
            <person name="Daubin V."/>
            <person name="Anthouard V."/>
            <person name="Aiach N."/>
            <person name="Arnaiz O."/>
            <person name="Billaut A."/>
            <person name="Beisson J."/>
            <person name="Blanc I."/>
            <person name="Bouhouche K."/>
            <person name="Camara F."/>
            <person name="Duharcourt S."/>
            <person name="Guigo R."/>
            <person name="Gogendeau D."/>
            <person name="Katinka M."/>
            <person name="Keller A.-M."/>
            <person name="Kissmehl R."/>
            <person name="Klotz C."/>
            <person name="Koll F."/>
            <person name="Le Moue A."/>
            <person name="Lepere C."/>
            <person name="Malinsky S."/>
            <person name="Nowacki M."/>
            <person name="Nowak J.K."/>
            <person name="Plattner H."/>
            <person name="Poulain J."/>
            <person name="Ruiz F."/>
            <person name="Serrano V."/>
            <person name="Zagulski M."/>
            <person name="Dessen P."/>
            <person name="Betermier M."/>
            <person name="Weissenbach J."/>
            <person name="Scarpelli C."/>
            <person name="Schachter V."/>
            <person name="Sperling L."/>
            <person name="Meyer E."/>
            <person name="Cohen J."/>
            <person name="Wincker P."/>
        </authorList>
    </citation>
    <scope>NUCLEOTIDE SEQUENCE [LARGE SCALE GENOMIC DNA]</scope>
    <source>
        <strain evidence="1 2">Stock d4-2</strain>
    </source>
</reference>
<dbReference type="InterPro" id="IPR005990">
    <property type="entry name" value="IMP_DH"/>
</dbReference>
<sequence>MLSSNRRNGIQIALSFDDVLLVSQNSILKAEIISFMKLTVVKISSSKPNLYVVLWIQLQKLKWQFVWQQMVGQVQSIDLQQKTKKVKDQKLILKQTICCWSKLHPQESLYHSRRMEKYDIFNIEESDENGSPRYKSISLLRIITNRDFYEQPLTQLKKELMTPKQRLVTPHYLDDISQIRQTTMEDNKNNISLKDLIMDSILKVLDQIGRLIIEGAFVSNDDEITKAKKLINFGCDVIVWILIMDIPDWQHLPIINIESSNSVIIIQKWNLLFYELLWASNIAGLQKNIQFIQMTNEGFVEAVVYMELQKYDLEMCIIYNNIGQFQNFNNLI</sequence>
<dbReference type="PANTHER" id="PTHR11911">
    <property type="entry name" value="INOSINE-5-MONOPHOSPHATE DEHYDROGENASE RELATED"/>
    <property type="match status" value="1"/>
</dbReference>
<evidence type="ECO:0000313" key="2">
    <source>
        <dbReference type="Proteomes" id="UP000000600"/>
    </source>
</evidence>
<dbReference type="RefSeq" id="XP_001433274.1">
    <property type="nucleotide sequence ID" value="XM_001433237.1"/>
</dbReference>
<evidence type="ECO:0000313" key="1">
    <source>
        <dbReference type="EMBL" id="CAK65877.1"/>
    </source>
</evidence>
<dbReference type="KEGG" id="ptm:GSPATT00006376001"/>
<dbReference type="GeneID" id="5019059"/>
<protein>
    <submittedName>
        <fullName evidence="1">Uncharacterized protein</fullName>
    </submittedName>
</protein>
<dbReference type="GO" id="GO:0003938">
    <property type="term" value="F:IMP dehydrogenase activity"/>
    <property type="evidence" value="ECO:0000318"/>
    <property type="project" value="GO_Central"/>
</dbReference>
<dbReference type="PANTHER" id="PTHR11911:SF122">
    <property type="entry name" value="GMP REDUCTASE"/>
    <property type="match status" value="1"/>
</dbReference>
<dbReference type="EMBL" id="CT868041">
    <property type="protein sequence ID" value="CAK65877.1"/>
    <property type="molecule type" value="Genomic_DNA"/>
</dbReference>
<name>A0C510_PARTE</name>
<dbReference type="HOGENOM" id="CLU_837991_0_0_1"/>
<gene>
    <name evidence="1" type="ORF">GSPATT00006376001</name>
</gene>
<dbReference type="OrthoDB" id="418595at2759"/>
<dbReference type="GO" id="GO:0006183">
    <property type="term" value="P:GTP biosynthetic process"/>
    <property type="evidence" value="ECO:0000318"/>
    <property type="project" value="GO_Central"/>
</dbReference>
<dbReference type="GO" id="GO:0005737">
    <property type="term" value="C:cytoplasm"/>
    <property type="evidence" value="ECO:0000318"/>
    <property type="project" value="GO_Central"/>
</dbReference>
<dbReference type="AlphaFoldDB" id="A0C510"/>
<dbReference type="InParanoid" id="A0C510"/>